<reference evidence="2 3" key="1">
    <citation type="submission" date="2021-07" db="EMBL/GenBank/DDBJ databases">
        <title>The Aristolochia fimbriata genome: insights into angiosperm evolution, floral development and chemical biosynthesis.</title>
        <authorList>
            <person name="Jiao Y."/>
        </authorList>
    </citation>
    <scope>NUCLEOTIDE SEQUENCE [LARGE SCALE GENOMIC DNA]</scope>
    <source>
        <strain evidence="2">IBCAS-2021</strain>
        <tissue evidence="2">Leaf</tissue>
    </source>
</reference>
<keyword evidence="3" id="KW-1185">Reference proteome</keyword>
<evidence type="ECO:0000256" key="1">
    <source>
        <dbReference type="SAM" id="MobiDB-lite"/>
    </source>
</evidence>
<protein>
    <submittedName>
        <fullName evidence="2">Uncharacterized protein</fullName>
    </submittedName>
</protein>
<name>A0AAV7E796_ARIFI</name>
<gene>
    <name evidence="2" type="ORF">H6P81_016053</name>
</gene>
<dbReference type="EMBL" id="JAINDJ010000006">
    <property type="protein sequence ID" value="KAG9444713.1"/>
    <property type="molecule type" value="Genomic_DNA"/>
</dbReference>
<dbReference type="Proteomes" id="UP000825729">
    <property type="component" value="Unassembled WGS sequence"/>
</dbReference>
<feature type="region of interest" description="Disordered" evidence="1">
    <location>
        <begin position="280"/>
        <end position="301"/>
    </location>
</feature>
<organism evidence="2 3">
    <name type="scientific">Aristolochia fimbriata</name>
    <name type="common">White veined hardy Dutchman's pipe vine</name>
    <dbReference type="NCBI Taxonomy" id="158543"/>
    <lineage>
        <taxon>Eukaryota</taxon>
        <taxon>Viridiplantae</taxon>
        <taxon>Streptophyta</taxon>
        <taxon>Embryophyta</taxon>
        <taxon>Tracheophyta</taxon>
        <taxon>Spermatophyta</taxon>
        <taxon>Magnoliopsida</taxon>
        <taxon>Magnoliidae</taxon>
        <taxon>Piperales</taxon>
        <taxon>Aristolochiaceae</taxon>
        <taxon>Aristolochia</taxon>
    </lineage>
</organism>
<evidence type="ECO:0000313" key="3">
    <source>
        <dbReference type="Proteomes" id="UP000825729"/>
    </source>
</evidence>
<feature type="compositionally biased region" description="Basic and acidic residues" evidence="1">
    <location>
        <begin position="281"/>
        <end position="301"/>
    </location>
</feature>
<comment type="caution">
    <text evidence="2">The sequence shown here is derived from an EMBL/GenBank/DDBJ whole genome shotgun (WGS) entry which is preliminary data.</text>
</comment>
<evidence type="ECO:0000313" key="2">
    <source>
        <dbReference type="EMBL" id="KAG9444713.1"/>
    </source>
</evidence>
<proteinExistence type="predicted"/>
<sequence length="301" mass="32369">MPERAGRGNFWWRPAAIPTRANRSSDLGIGRRLIEPSSSWFPRSFPQDSWSPACEVLSGRDGAAAALSVPRNRELQVGHFGKAELASARDEPKAGLRCPILANLEPTKGVGRLRQQGRWSWKSKSAKECVTTHLPNQLARKMDGFCCQGPIPGRRGNSQASMSREGCWAAAENLGRELRERAVGADLGGSSKYSNENFEGEEGKGSMQGKSAKWIRNGEKDWLEGWARGPSPNPSGCRWTARAAPAGAELVVAPAGDGLGNGPLGAFPANSRLPELVHGQGESDRLIKTKHCDGPADAHAM</sequence>
<accession>A0AAV7E796</accession>
<dbReference type="AlphaFoldDB" id="A0AAV7E796"/>